<organism evidence="1 2">
    <name type="scientific">Thalassotalea euphylliae</name>
    <dbReference type="NCBI Taxonomy" id="1655234"/>
    <lineage>
        <taxon>Bacteria</taxon>
        <taxon>Pseudomonadati</taxon>
        <taxon>Pseudomonadota</taxon>
        <taxon>Gammaproteobacteria</taxon>
        <taxon>Alteromonadales</taxon>
        <taxon>Colwelliaceae</taxon>
        <taxon>Thalassotalea</taxon>
    </lineage>
</organism>
<accession>A0A3E0U433</accession>
<evidence type="ECO:0000313" key="2">
    <source>
        <dbReference type="Proteomes" id="UP000256899"/>
    </source>
</evidence>
<proteinExistence type="predicted"/>
<evidence type="ECO:0008006" key="3">
    <source>
        <dbReference type="Google" id="ProtNLM"/>
    </source>
</evidence>
<comment type="caution">
    <text evidence="1">The sequence shown here is derived from an EMBL/GenBank/DDBJ whole genome shotgun (WGS) entry which is preliminary data.</text>
</comment>
<protein>
    <recommendedName>
        <fullName evidence="3">PEP-CTERM sorting domain-containing protein</fullName>
    </recommendedName>
</protein>
<reference evidence="2" key="1">
    <citation type="submission" date="2018-08" db="EMBL/GenBank/DDBJ databases">
        <title>Thalassotalea euphylliae genome.</title>
        <authorList>
            <person name="Summers S."/>
            <person name="Rice S.A."/>
            <person name="Freckelton M.L."/>
            <person name="Nedved B.T."/>
            <person name="Hadfield M.G."/>
        </authorList>
    </citation>
    <scope>NUCLEOTIDE SEQUENCE [LARGE SCALE GENOMIC DNA]</scope>
    <source>
        <strain evidence="2">H3</strain>
    </source>
</reference>
<dbReference type="EMBL" id="QUOT01000001">
    <property type="protein sequence ID" value="REL31549.1"/>
    <property type="molecule type" value="Genomic_DNA"/>
</dbReference>
<keyword evidence="2" id="KW-1185">Reference proteome</keyword>
<name>A0A3E0U433_9GAMM</name>
<dbReference type="Proteomes" id="UP000256899">
    <property type="component" value="Unassembled WGS sequence"/>
</dbReference>
<sequence length="252" mass="27140">MYVNSQVVGDCGHSSCSVNSDFFPNIIAYDEEGGQHQSSGSVSGYSDFGESRAYANLDGFGFLPTLKVYASSEFGENSIARAFAVQHYTYQGSDDHTVDLNFNLHGVVSPSGVDVTNYLTASVAVLTGPSDRFLRWDPFDIEYLYEELGGNFEQVGIEQVGIELGEQDVPDSLSFNIDNGQSFYVLTEISASTFAGTADGWNTLSLNFTDTSGLTAAFGGSLSNNQPAVSVPLPTTWVMLILGLGLIARRRL</sequence>
<dbReference type="AlphaFoldDB" id="A0A3E0U433"/>
<evidence type="ECO:0000313" key="1">
    <source>
        <dbReference type="EMBL" id="REL31549.1"/>
    </source>
</evidence>
<gene>
    <name evidence="1" type="ORF">DXX94_12925</name>
</gene>